<dbReference type="RefSeq" id="WP_135268755.1">
    <property type="nucleotide sequence ID" value="NZ_CP038436.1"/>
</dbReference>
<evidence type="ECO:0000256" key="1">
    <source>
        <dbReference type="SAM" id="Phobius"/>
    </source>
</evidence>
<evidence type="ECO:0000259" key="2">
    <source>
        <dbReference type="Pfam" id="PF11127"/>
    </source>
</evidence>
<proteinExistence type="predicted"/>
<evidence type="ECO:0000313" key="3">
    <source>
        <dbReference type="EMBL" id="QBX56770.1"/>
    </source>
</evidence>
<gene>
    <name evidence="3" type="ORF">EXE58_15770</name>
</gene>
<name>A0A4P7IJ80_9ACTN</name>
<keyword evidence="1" id="KW-0472">Membrane</keyword>
<protein>
    <submittedName>
        <fullName evidence="3">DUF2892 domain-containing protein</fullName>
    </submittedName>
</protein>
<dbReference type="KEGG" id="nsn:EXE58_15770"/>
<feature type="transmembrane region" description="Helical" evidence="1">
    <location>
        <begin position="20"/>
        <end position="39"/>
    </location>
</feature>
<dbReference type="AlphaFoldDB" id="A0A4P7IJ80"/>
<feature type="domain" description="Inner membrane protein YgaP-like transmembrane" evidence="2">
    <location>
        <begin position="7"/>
        <end position="73"/>
    </location>
</feature>
<organism evidence="3 4">
    <name type="scientific">Nocardioides seonyuensis</name>
    <dbReference type="NCBI Taxonomy" id="2518371"/>
    <lineage>
        <taxon>Bacteria</taxon>
        <taxon>Bacillati</taxon>
        <taxon>Actinomycetota</taxon>
        <taxon>Actinomycetes</taxon>
        <taxon>Propionibacteriales</taxon>
        <taxon>Nocardioidaceae</taxon>
        <taxon>Nocardioides</taxon>
    </lineage>
</organism>
<feature type="transmembrane region" description="Helical" evidence="1">
    <location>
        <begin position="45"/>
        <end position="67"/>
    </location>
</feature>
<keyword evidence="1" id="KW-0812">Transmembrane</keyword>
<keyword evidence="4" id="KW-1185">Reference proteome</keyword>
<dbReference type="Proteomes" id="UP000294853">
    <property type="component" value="Chromosome"/>
</dbReference>
<dbReference type="EMBL" id="CP038436">
    <property type="protein sequence ID" value="QBX56770.1"/>
    <property type="molecule type" value="Genomic_DNA"/>
</dbReference>
<accession>A0A4P7IJ80</accession>
<reference evidence="3 4" key="1">
    <citation type="submission" date="2019-03" db="EMBL/GenBank/DDBJ databases">
        <title>Three New Species of Nocardioides, Nocardioides euryhalodurans sp. nov., Nocardioides seonyuensis sp. nov. and Nocardioides eburneoflavus sp. nov. Iolated from Soil.</title>
        <authorList>
            <person name="Roh S.G."/>
            <person name="Lee C."/>
            <person name="Kim M.-K."/>
            <person name="Kim S.B."/>
        </authorList>
    </citation>
    <scope>NUCLEOTIDE SEQUENCE [LARGE SCALE GENOMIC DNA]</scope>
    <source>
        <strain evidence="3 4">MMS17-SY207-3</strain>
    </source>
</reference>
<sequence>MSNRWSINITPAERVARVAIGGLAAFAGAFLLGGAASTVAVVLELLLVLAGLDLVVTGALGHCPLYARLGHVSASLKGRTS</sequence>
<dbReference type="InterPro" id="IPR021309">
    <property type="entry name" value="YgaP-like_TM"/>
</dbReference>
<evidence type="ECO:0000313" key="4">
    <source>
        <dbReference type="Proteomes" id="UP000294853"/>
    </source>
</evidence>
<keyword evidence="1" id="KW-1133">Transmembrane helix</keyword>
<dbReference type="Pfam" id="PF11127">
    <property type="entry name" value="YgaP-like_TM"/>
    <property type="match status" value="1"/>
</dbReference>